<evidence type="ECO:0000313" key="2">
    <source>
        <dbReference type="Proteomes" id="UP001492541"/>
    </source>
</evidence>
<organism evidence="1 2">
    <name type="scientific">Geoglobus acetivorans</name>
    <dbReference type="NCBI Taxonomy" id="565033"/>
    <lineage>
        <taxon>Archaea</taxon>
        <taxon>Methanobacteriati</taxon>
        <taxon>Methanobacteriota</taxon>
        <taxon>Archaeoglobi</taxon>
        <taxon>Archaeoglobales</taxon>
        <taxon>Archaeoglobaceae</taxon>
        <taxon>Geoglobus</taxon>
    </lineage>
</organism>
<dbReference type="RefSeq" id="WP_193807381.1">
    <property type="nucleotide sequence ID" value="NZ_CP087714.1"/>
</dbReference>
<accession>A0ABZ3H3B1</accession>
<keyword evidence="2" id="KW-1185">Reference proteome</keyword>
<proteinExistence type="predicted"/>
<dbReference type="GeneID" id="90449964"/>
<gene>
    <name evidence="1" type="ORF">LPQ35_09680</name>
</gene>
<dbReference type="EMBL" id="CP087714">
    <property type="protein sequence ID" value="XAT63513.1"/>
    <property type="molecule type" value="Genomic_DNA"/>
</dbReference>
<dbReference type="Proteomes" id="UP001492541">
    <property type="component" value="Chromosome"/>
</dbReference>
<reference evidence="1 2" key="1">
    <citation type="submission" date="2021-11" db="EMBL/GenBank/DDBJ databases">
        <title>Whole genome of Geoglobus acetivorans.</title>
        <authorList>
            <person name="Liu D."/>
        </authorList>
    </citation>
    <scope>NUCLEOTIDE SEQUENCE [LARGE SCALE GENOMIC DNA]</scope>
    <source>
        <strain evidence="1 2">SBH6</strain>
    </source>
</reference>
<sequence length="64" mass="7074">MSELVCPKCGYEGWGVNGGLCPLCGTKMTRLDFSKSFPVKKGWLVFEGGMERVVIRQTVLEAFS</sequence>
<name>A0ABZ3H3B1_GEOAI</name>
<protein>
    <submittedName>
        <fullName evidence="1">Uncharacterized protein</fullName>
    </submittedName>
</protein>
<evidence type="ECO:0000313" key="1">
    <source>
        <dbReference type="EMBL" id="XAT63513.1"/>
    </source>
</evidence>